<dbReference type="RefSeq" id="WP_093387007.1">
    <property type="nucleotide sequence ID" value="NZ_FOTW01000009.1"/>
</dbReference>
<feature type="compositionally biased region" description="Low complexity" evidence="1">
    <location>
        <begin position="76"/>
        <end position="113"/>
    </location>
</feature>
<name>A0A1I4LIM4_9BURK</name>
<dbReference type="Pfam" id="PF03872">
    <property type="entry name" value="RseA_N"/>
    <property type="match status" value="1"/>
</dbReference>
<keyword evidence="4" id="KW-1185">Reference proteome</keyword>
<gene>
    <name evidence="3" type="ORF">SAMN02982985_01977</name>
</gene>
<evidence type="ECO:0000313" key="3">
    <source>
        <dbReference type="EMBL" id="SFL90761.1"/>
    </source>
</evidence>
<dbReference type="InterPro" id="IPR036147">
    <property type="entry name" value="Anti-sigma_E_RseA_N_sf"/>
</dbReference>
<dbReference type="GO" id="GO:0016989">
    <property type="term" value="F:sigma factor antagonist activity"/>
    <property type="evidence" value="ECO:0007669"/>
    <property type="project" value="InterPro"/>
</dbReference>
<dbReference type="CDD" id="cd16328">
    <property type="entry name" value="RseA_N"/>
    <property type="match status" value="1"/>
</dbReference>
<reference evidence="3 4" key="1">
    <citation type="submission" date="2016-10" db="EMBL/GenBank/DDBJ databases">
        <authorList>
            <person name="de Groot N.N."/>
        </authorList>
    </citation>
    <scope>NUCLEOTIDE SEQUENCE [LARGE SCALE GENOMIC DNA]</scope>
    <source>
        <strain evidence="3 4">ATCC 43154</strain>
    </source>
</reference>
<dbReference type="AlphaFoldDB" id="A0A1I4LIM4"/>
<feature type="region of interest" description="Disordered" evidence="1">
    <location>
        <begin position="76"/>
        <end position="128"/>
    </location>
</feature>
<evidence type="ECO:0000259" key="2">
    <source>
        <dbReference type="Pfam" id="PF03872"/>
    </source>
</evidence>
<dbReference type="InterPro" id="IPR005572">
    <property type="entry name" value="Anti-sigma_E_RseA_N"/>
</dbReference>
<organism evidence="3 4">
    <name type="scientific">Rugamonas rubra</name>
    <dbReference type="NCBI Taxonomy" id="758825"/>
    <lineage>
        <taxon>Bacteria</taxon>
        <taxon>Pseudomonadati</taxon>
        <taxon>Pseudomonadota</taxon>
        <taxon>Betaproteobacteria</taxon>
        <taxon>Burkholderiales</taxon>
        <taxon>Oxalobacteraceae</taxon>
        <taxon>Telluria group</taxon>
        <taxon>Rugamonas</taxon>
    </lineage>
</organism>
<dbReference type="PANTHER" id="PTHR38104">
    <property type="match status" value="1"/>
</dbReference>
<sequence length="128" mass="12872">MDTLKSLHENISALADGELPDSELELTLAALNDPEARLAWQSYHLVGDVLRGAEARPGLDFAARVALRLAAEDGADAAAQAAQPAAGGAHQPAAPAQAAQQSQVPVQAADAAARQTGPGGALAAPILP</sequence>
<evidence type="ECO:0000256" key="1">
    <source>
        <dbReference type="SAM" id="MobiDB-lite"/>
    </source>
</evidence>
<proteinExistence type="predicted"/>
<dbReference type="OrthoDB" id="8561243at2"/>
<dbReference type="EMBL" id="FOTW01000009">
    <property type="protein sequence ID" value="SFL90761.1"/>
    <property type="molecule type" value="Genomic_DNA"/>
</dbReference>
<accession>A0A1I4LIM4</accession>
<dbReference type="SUPFAM" id="SSF89069">
    <property type="entry name" value="N-terminal, cytoplasmic domain of anti-sigmaE factor RseA"/>
    <property type="match status" value="1"/>
</dbReference>
<feature type="domain" description="Anti sigma-E protein RseA N-terminal" evidence="2">
    <location>
        <begin position="8"/>
        <end position="86"/>
    </location>
</feature>
<dbReference type="Gene3D" id="1.10.10.880">
    <property type="entry name" value="Anti sigma-E protein RseA, N-terminal domain"/>
    <property type="match status" value="1"/>
</dbReference>
<dbReference type="STRING" id="758825.SAMN02982985_01977"/>
<dbReference type="PANTHER" id="PTHR38104:SF1">
    <property type="entry name" value="ANTI-SIGMA-E FACTOR RSEA"/>
    <property type="match status" value="1"/>
</dbReference>
<protein>
    <submittedName>
        <fullName evidence="3">Sigma-E factor negative regulatory protein RseA</fullName>
    </submittedName>
</protein>
<dbReference type="Proteomes" id="UP000199470">
    <property type="component" value="Unassembled WGS sequence"/>
</dbReference>
<dbReference type="InterPro" id="IPR052383">
    <property type="entry name" value="Anti-sigma-E_RseA-like"/>
</dbReference>
<evidence type="ECO:0000313" key="4">
    <source>
        <dbReference type="Proteomes" id="UP000199470"/>
    </source>
</evidence>